<keyword evidence="8 13" id="KW-0812">Transmembrane</keyword>
<evidence type="ECO:0000256" key="2">
    <source>
        <dbReference type="ARBA" id="ARBA00004651"/>
    </source>
</evidence>
<feature type="domain" description="FtsX extracellular" evidence="15">
    <location>
        <begin position="56"/>
        <end position="161"/>
    </location>
</feature>
<dbReference type="Pfam" id="PF18075">
    <property type="entry name" value="FtsX_ECD"/>
    <property type="match status" value="1"/>
</dbReference>
<organism evidence="16 17">
    <name type="scientific">Microlunatus panaciterrae</name>
    <dbReference type="NCBI Taxonomy" id="400768"/>
    <lineage>
        <taxon>Bacteria</taxon>
        <taxon>Bacillati</taxon>
        <taxon>Actinomycetota</taxon>
        <taxon>Actinomycetes</taxon>
        <taxon>Propionibacteriales</taxon>
        <taxon>Propionibacteriaceae</taxon>
        <taxon>Microlunatus</taxon>
    </lineage>
</organism>
<evidence type="ECO:0000256" key="1">
    <source>
        <dbReference type="ARBA" id="ARBA00003552"/>
    </source>
</evidence>
<evidence type="ECO:0000256" key="8">
    <source>
        <dbReference type="ARBA" id="ARBA00022692"/>
    </source>
</evidence>
<comment type="caution">
    <text evidence="16">The sequence shown here is derived from an EMBL/GenBank/DDBJ whole genome shotgun (WGS) entry which is preliminary data.</text>
</comment>
<keyword evidence="11 12" id="KW-0131">Cell cycle</keyword>
<dbReference type="Proteomes" id="UP000704762">
    <property type="component" value="Unassembled WGS sequence"/>
</dbReference>
<comment type="subunit">
    <text evidence="4">Forms a membrane-associated complex with FtsE.</text>
</comment>
<name>A0ABS2RFW6_9ACTN</name>
<dbReference type="PANTHER" id="PTHR47755:SF1">
    <property type="entry name" value="CELL DIVISION PROTEIN FTSX"/>
    <property type="match status" value="1"/>
</dbReference>
<dbReference type="RefSeq" id="WP_239578817.1">
    <property type="nucleotide sequence ID" value="NZ_BAAAQP010000011.1"/>
</dbReference>
<comment type="function">
    <text evidence="1">Part of the ABC transporter FtsEX involved in cellular division.</text>
</comment>
<evidence type="ECO:0000313" key="16">
    <source>
        <dbReference type="EMBL" id="MBM7797583.1"/>
    </source>
</evidence>
<evidence type="ECO:0000256" key="13">
    <source>
        <dbReference type="SAM" id="Phobius"/>
    </source>
</evidence>
<dbReference type="InterPro" id="IPR004513">
    <property type="entry name" value="FtsX"/>
</dbReference>
<keyword evidence="6 12" id="KW-1003">Cell membrane</keyword>
<feature type="transmembrane region" description="Helical" evidence="13">
    <location>
        <begin position="276"/>
        <end position="296"/>
    </location>
</feature>
<keyword evidence="7 12" id="KW-0132">Cell division</keyword>
<evidence type="ECO:0000313" key="17">
    <source>
        <dbReference type="Proteomes" id="UP000704762"/>
    </source>
</evidence>
<accession>A0ABS2RFW6</accession>
<evidence type="ECO:0000256" key="9">
    <source>
        <dbReference type="ARBA" id="ARBA00022989"/>
    </source>
</evidence>
<evidence type="ECO:0000259" key="14">
    <source>
        <dbReference type="Pfam" id="PF02687"/>
    </source>
</evidence>
<feature type="transmembrane region" description="Helical" evidence="13">
    <location>
        <begin position="213"/>
        <end position="231"/>
    </location>
</feature>
<dbReference type="PANTHER" id="PTHR47755">
    <property type="entry name" value="CELL DIVISION PROTEIN FTSX"/>
    <property type="match status" value="1"/>
</dbReference>
<comment type="similarity">
    <text evidence="3 12">Belongs to the ABC-4 integral membrane protein family. FtsX subfamily.</text>
</comment>
<dbReference type="PIRSF" id="PIRSF003097">
    <property type="entry name" value="FtsX"/>
    <property type="match status" value="1"/>
</dbReference>
<dbReference type="Pfam" id="PF02687">
    <property type="entry name" value="FtsX"/>
    <property type="match status" value="1"/>
</dbReference>
<dbReference type="InterPro" id="IPR003838">
    <property type="entry name" value="ABC3_permease_C"/>
</dbReference>
<sequence length="304" mass="33671">MRFRHIFSETGSGLRRNLTMTLAVIMTMWVSLSLFGSGLLASQQVDLMKGRWYDKIEISIFLCTQDTKGDNCDPGQDTSQAQKDVIRQTLESNPEVAPGGVYFESKPEAYKEFQKAYEGNPIQDSLTVDQMQESFRVKLKNPEQYEGVVSSVAGLKGVQAVQDLRKYLDPFFSWLNLLQWGTIISSALLLFAAALQIGNTIRLAAFARRREIGIMRLVGASNLYITLPFLFEAVISAIVGAGLACVTLASGVYFIIMKKAEVSIQSLPWIGWNQALLAMSGVAIVGLLLAIIPTLITTRKYLRV</sequence>
<dbReference type="InterPro" id="IPR040690">
    <property type="entry name" value="FtsX_ECD"/>
</dbReference>
<evidence type="ECO:0000256" key="12">
    <source>
        <dbReference type="PIRNR" id="PIRNR003097"/>
    </source>
</evidence>
<reference evidence="16 17" key="1">
    <citation type="submission" date="2021-01" db="EMBL/GenBank/DDBJ databases">
        <title>Sequencing the genomes of 1000 actinobacteria strains.</title>
        <authorList>
            <person name="Klenk H.-P."/>
        </authorList>
    </citation>
    <scope>NUCLEOTIDE SEQUENCE [LARGE SCALE GENOMIC DNA]</scope>
    <source>
        <strain evidence="16 17">DSM 18662</strain>
    </source>
</reference>
<evidence type="ECO:0000256" key="10">
    <source>
        <dbReference type="ARBA" id="ARBA00023136"/>
    </source>
</evidence>
<feature type="transmembrane region" description="Helical" evidence="13">
    <location>
        <begin position="21"/>
        <end position="41"/>
    </location>
</feature>
<feature type="transmembrane region" description="Helical" evidence="13">
    <location>
        <begin position="177"/>
        <end position="201"/>
    </location>
</feature>
<evidence type="ECO:0000259" key="15">
    <source>
        <dbReference type="Pfam" id="PF18075"/>
    </source>
</evidence>
<feature type="domain" description="ABC3 transporter permease C-terminal" evidence="14">
    <location>
        <begin position="184"/>
        <end position="299"/>
    </location>
</feature>
<evidence type="ECO:0000256" key="3">
    <source>
        <dbReference type="ARBA" id="ARBA00007379"/>
    </source>
</evidence>
<dbReference type="GO" id="GO:0051301">
    <property type="term" value="P:cell division"/>
    <property type="evidence" value="ECO:0007669"/>
    <property type="project" value="UniProtKB-KW"/>
</dbReference>
<dbReference type="EMBL" id="JAFBCF010000001">
    <property type="protein sequence ID" value="MBM7797583.1"/>
    <property type="molecule type" value="Genomic_DNA"/>
</dbReference>
<evidence type="ECO:0000256" key="5">
    <source>
        <dbReference type="ARBA" id="ARBA00021907"/>
    </source>
</evidence>
<evidence type="ECO:0000256" key="4">
    <source>
        <dbReference type="ARBA" id="ARBA00011160"/>
    </source>
</evidence>
<dbReference type="Gene3D" id="3.30.70.3040">
    <property type="match status" value="1"/>
</dbReference>
<feature type="transmembrane region" description="Helical" evidence="13">
    <location>
        <begin position="237"/>
        <end position="256"/>
    </location>
</feature>
<gene>
    <name evidence="16" type="ORF">JOE57_000504</name>
</gene>
<dbReference type="InterPro" id="IPR047929">
    <property type="entry name" value="FtsX_actino"/>
</dbReference>
<keyword evidence="10 12" id="KW-0472">Membrane</keyword>
<evidence type="ECO:0000256" key="11">
    <source>
        <dbReference type="ARBA" id="ARBA00023306"/>
    </source>
</evidence>
<dbReference type="NCBIfam" id="NF038346">
    <property type="entry name" value="FtsX_actino"/>
    <property type="match status" value="1"/>
</dbReference>
<protein>
    <recommendedName>
        <fullName evidence="5 12">Cell division protein FtsX</fullName>
    </recommendedName>
</protein>
<keyword evidence="9 13" id="KW-1133">Transmembrane helix</keyword>
<comment type="subcellular location">
    <subcellularLocation>
        <location evidence="2">Cell membrane</location>
        <topology evidence="2">Multi-pass membrane protein</topology>
    </subcellularLocation>
</comment>
<keyword evidence="17" id="KW-1185">Reference proteome</keyword>
<evidence type="ECO:0000256" key="7">
    <source>
        <dbReference type="ARBA" id="ARBA00022618"/>
    </source>
</evidence>
<evidence type="ECO:0000256" key="6">
    <source>
        <dbReference type="ARBA" id="ARBA00022475"/>
    </source>
</evidence>
<proteinExistence type="inferred from homology"/>